<dbReference type="FunFam" id="2.70.150.10:FF:000028">
    <property type="entry name" value="Calcium-transporting ATPase"/>
    <property type="match status" value="1"/>
</dbReference>
<keyword evidence="11" id="KW-1278">Translocase</keyword>
<dbReference type="RefSeq" id="XP_056543292.1">
    <property type="nucleotide sequence ID" value="XM_056687737.1"/>
</dbReference>
<feature type="compositionally biased region" description="Polar residues" evidence="19">
    <location>
        <begin position="1543"/>
        <end position="1555"/>
    </location>
</feature>
<dbReference type="FunFam" id="3.40.1110.10:FF:000031">
    <property type="entry name" value="Calcium-transporting ATPase"/>
    <property type="match status" value="1"/>
</dbReference>
<comment type="caution">
    <text evidence="23">The sequence shown here is derived from an EMBL/GenBank/DDBJ whole genome shotgun (WGS) entry which is preliminary data.</text>
</comment>
<dbReference type="InterPro" id="IPR023214">
    <property type="entry name" value="HAD_sf"/>
</dbReference>
<comment type="catalytic activity">
    <reaction evidence="16 18">
        <text>Ca(2+)(in) + ATP + H2O = Ca(2+)(out) + ADP + phosphate + H(+)</text>
        <dbReference type="Rhea" id="RHEA:18105"/>
        <dbReference type="ChEBI" id="CHEBI:15377"/>
        <dbReference type="ChEBI" id="CHEBI:15378"/>
        <dbReference type="ChEBI" id="CHEBI:29108"/>
        <dbReference type="ChEBI" id="CHEBI:30616"/>
        <dbReference type="ChEBI" id="CHEBI:43474"/>
        <dbReference type="ChEBI" id="CHEBI:456216"/>
        <dbReference type="EC" id="7.2.2.10"/>
    </reaction>
</comment>
<evidence type="ECO:0000256" key="10">
    <source>
        <dbReference type="ARBA" id="ARBA00022842"/>
    </source>
</evidence>
<evidence type="ECO:0000256" key="15">
    <source>
        <dbReference type="ARBA" id="ARBA00038148"/>
    </source>
</evidence>
<comment type="caution">
    <text evidence="18">Lacks conserved residue(s) required for the propagation of feature annotation.</text>
</comment>
<feature type="compositionally biased region" description="Polar residues" evidence="19">
    <location>
        <begin position="194"/>
        <end position="209"/>
    </location>
</feature>
<dbReference type="GO" id="GO:0005388">
    <property type="term" value="F:P-type calcium transporter activity"/>
    <property type="evidence" value="ECO:0007669"/>
    <property type="project" value="UniProtKB-EC"/>
</dbReference>
<dbReference type="InterPro" id="IPR036412">
    <property type="entry name" value="HAD-like_sf"/>
</dbReference>
<dbReference type="Gene3D" id="3.40.1110.10">
    <property type="entry name" value="Calcium-transporting ATPase, cytoplasmic domain N"/>
    <property type="match status" value="1"/>
</dbReference>
<feature type="transmembrane region" description="Helical" evidence="18">
    <location>
        <begin position="683"/>
        <end position="704"/>
    </location>
</feature>
<keyword evidence="4 18" id="KW-0109">Calcium transport</keyword>
<evidence type="ECO:0000259" key="22">
    <source>
        <dbReference type="Pfam" id="PF00690"/>
    </source>
</evidence>
<dbReference type="SUPFAM" id="SSF56784">
    <property type="entry name" value="HAD-like"/>
    <property type="match status" value="1"/>
</dbReference>
<feature type="region of interest" description="Disordered" evidence="19">
    <location>
        <begin position="160"/>
        <end position="209"/>
    </location>
</feature>
<feature type="compositionally biased region" description="Polar residues" evidence="19">
    <location>
        <begin position="160"/>
        <end position="169"/>
    </location>
</feature>
<proteinExistence type="inferred from homology"/>
<dbReference type="SFLD" id="SFLDG00002">
    <property type="entry name" value="C1.7:_P-type_atpase_like"/>
    <property type="match status" value="1"/>
</dbReference>
<gene>
    <name evidence="23" type="ORF">N7482_005612</name>
</gene>
<evidence type="ECO:0000256" key="14">
    <source>
        <dbReference type="ARBA" id="ARBA00023136"/>
    </source>
</evidence>
<dbReference type="Gene3D" id="2.70.150.10">
    <property type="entry name" value="Calcium-transporting ATPase, cytoplasmic transduction domain A"/>
    <property type="match status" value="1"/>
</dbReference>
<keyword evidence="14 18" id="KW-0472">Membrane</keyword>
<dbReference type="GeneID" id="81426913"/>
<evidence type="ECO:0000256" key="4">
    <source>
        <dbReference type="ARBA" id="ARBA00022568"/>
    </source>
</evidence>
<keyword evidence="10" id="KW-0460">Magnesium</keyword>
<dbReference type="InterPro" id="IPR008250">
    <property type="entry name" value="ATPase_P-typ_transduc_dom_A_sf"/>
</dbReference>
<evidence type="ECO:0000256" key="12">
    <source>
        <dbReference type="ARBA" id="ARBA00022989"/>
    </source>
</evidence>
<evidence type="ECO:0000256" key="1">
    <source>
        <dbReference type="ARBA" id="ARBA00004128"/>
    </source>
</evidence>
<keyword evidence="2 18" id="KW-0813">Transport</keyword>
<dbReference type="GO" id="GO:0006874">
    <property type="term" value="P:intracellular calcium ion homeostasis"/>
    <property type="evidence" value="ECO:0007669"/>
    <property type="project" value="UniProtKB-ARBA"/>
</dbReference>
<dbReference type="EMBL" id="JAPQKN010000003">
    <property type="protein sequence ID" value="KAJ5166831.1"/>
    <property type="molecule type" value="Genomic_DNA"/>
</dbReference>
<feature type="domain" description="Cation-transporting P-type ATPase C-terminal" evidence="21">
    <location>
        <begin position="1189"/>
        <end position="1360"/>
    </location>
</feature>
<feature type="domain" description="P-type ATPase A" evidence="20">
    <location>
        <begin position="550"/>
        <end position="663"/>
    </location>
</feature>
<evidence type="ECO:0000256" key="19">
    <source>
        <dbReference type="SAM" id="MobiDB-lite"/>
    </source>
</evidence>
<comment type="subcellular location">
    <subcellularLocation>
        <location evidence="18">Membrane</location>
        <topology evidence="18">Multi-pass membrane protein</topology>
    </subcellularLocation>
    <subcellularLocation>
        <location evidence="1">Vacuole membrane</location>
        <topology evidence="1">Multi-pass membrane protein</topology>
    </subcellularLocation>
</comment>
<feature type="transmembrane region" description="Helical" evidence="18">
    <location>
        <begin position="1162"/>
        <end position="1183"/>
    </location>
</feature>
<dbReference type="SFLD" id="SFLDS00003">
    <property type="entry name" value="Haloacid_Dehalogenase"/>
    <property type="match status" value="1"/>
</dbReference>
<feature type="region of interest" description="Disordered" evidence="19">
    <location>
        <begin position="230"/>
        <end position="320"/>
    </location>
</feature>
<feature type="transmembrane region" description="Helical" evidence="18">
    <location>
        <begin position="1270"/>
        <end position="1287"/>
    </location>
</feature>
<evidence type="ECO:0000256" key="11">
    <source>
        <dbReference type="ARBA" id="ARBA00022967"/>
    </source>
</evidence>
<dbReference type="PROSITE" id="PS00154">
    <property type="entry name" value="ATPASE_E1_E2"/>
    <property type="match status" value="1"/>
</dbReference>
<keyword evidence="12 18" id="KW-1133">Transmembrane helix</keyword>
<dbReference type="InterPro" id="IPR023298">
    <property type="entry name" value="ATPase_P-typ_TM_dom_sf"/>
</dbReference>
<dbReference type="GO" id="GO:0005774">
    <property type="term" value="C:vacuolar membrane"/>
    <property type="evidence" value="ECO:0007669"/>
    <property type="project" value="UniProtKB-SubCell"/>
</dbReference>
<dbReference type="Proteomes" id="UP001149163">
    <property type="component" value="Unassembled WGS sequence"/>
</dbReference>
<dbReference type="InterPro" id="IPR006068">
    <property type="entry name" value="ATPase_P-typ_cation-transptr_C"/>
</dbReference>
<keyword evidence="6" id="KW-0479">Metal-binding</keyword>
<feature type="region of interest" description="Disordered" evidence="19">
    <location>
        <begin position="1424"/>
        <end position="1483"/>
    </location>
</feature>
<dbReference type="SUPFAM" id="SSF81653">
    <property type="entry name" value="Calcium ATPase, transduction domain A"/>
    <property type="match status" value="1"/>
</dbReference>
<evidence type="ECO:0000256" key="13">
    <source>
        <dbReference type="ARBA" id="ARBA00023065"/>
    </source>
</evidence>
<dbReference type="NCBIfam" id="TIGR01494">
    <property type="entry name" value="ATPase_P-type"/>
    <property type="match status" value="2"/>
</dbReference>
<evidence type="ECO:0000256" key="8">
    <source>
        <dbReference type="ARBA" id="ARBA00022837"/>
    </source>
</evidence>
<evidence type="ECO:0000259" key="21">
    <source>
        <dbReference type="Pfam" id="PF00689"/>
    </source>
</evidence>
<dbReference type="InterPro" id="IPR059000">
    <property type="entry name" value="ATPase_P-type_domA"/>
</dbReference>
<dbReference type="Pfam" id="PF00122">
    <property type="entry name" value="E1-E2_ATPase"/>
    <property type="match status" value="1"/>
</dbReference>
<accession>A0A9W9I486</accession>
<reference evidence="23" key="2">
    <citation type="journal article" date="2023" name="IMA Fungus">
        <title>Comparative genomic study of the Penicillium genus elucidates a diverse pangenome and 15 lateral gene transfer events.</title>
        <authorList>
            <person name="Petersen C."/>
            <person name="Sorensen T."/>
            <person name="Nielsen M.R."/>
            <person name="Sondergaard T.E."/>
            <person name="Sorensen J.L."/>
            <person name="Fitzpatrick D.A."/>
            <person name="Frisvad J.C."/>
            <person name="Nielsen K.L."/>
        </authorList>
    </citation>
    <scope>NUCLEOTIDE SEQUENCE</scope>
    <source>
        <strain evidence="23">IBT 26290</strain>
    </source>
</reference>
<feature type="transmembrane region" description="Helical" evidence="18">
    <location>
        <begin position="724"/>
        <end position="751"/>
    </location>
</feature>
<evidence type="ECO:0000256" key="16">
    <source>
        <dbReference type="ARBA" id="ARBA00048694"/>
    </source>
</evidence>
<dbReference type="SUPFAM" id="SSF81660">
    <property type="entry name" value="Metal cation-transporting ATPase, ATP-binding domain N"/>
    <property type="match status" value="1"/>
</dbReference>
<evidence type="ECO:0000259" key="20">
    <source>
        <dbReference type="Pfam" id="PF00122"/>
    </source>
</evidence>
<feature type="domain" description="Cation-transporting P-type ATPase N-terminal" evidence="22">
    <location>
        <begin position="446"/>
        <end position="491"/>
    </location>
</feature>
<feature type="region of interest" description="Disordered" evidence="19">
    <location>
        <begin position="1527"/>
        <end position="1596"/>
    </location>
</feature>
<dbReference type="NCBIfam" id="TIGR01517">
    <property type="entry name" value="ATPase-IIB_Ca"/>
    <property type="match status" value="1"/>
</dbReference>
<dbReference type="GO" id="GO:0046872">
    <property type="term" value="F:metal ion binding"/>
    <property type="evidence" value="ECO:0007669"/>
    <property type="project" value="UniProtKB-KW"/>
</dbReference>
<dbReference type="Gene3D" id="1.20.1110.10">
    <property type="entry name" value="Calcium-transporting ATPase, transmembrane domain"/>
    <property type="match status" value="1"/>
</dbReference>
<comment type="similarity">
    <text evidence="15 18">Belongs to the cation transport ATPase (P-type) (TC 3.A.3) family.</text>
</comment>
<keyword evidence="13 18" id="KW-0406">Ion transport</keyword>
<keyword evidence="24" id="KW-1185">Reference proteome</keyword>
<evidence type="ECO:0000256" key="2">
    <source>
        <dbReference type="ARBA" id="ARBA00022448"/>
    </source>
</evidence>
<feature type="transmembrane region" description="Helical" evidence="18">
    <location>
        <begin position="480"/>
        <end position="500"/>
    </location>
</feature>
<reference evidence="23" key="1">
    <citation type="submission" date="2022-11" db="EMBL/GenBank/DDBJ databases">
        <authorList>
            <person name="Petersen C."/>
        </authorList>
    </citation>
    <scope>NUCLEOTIDE SEQUENCE</scope>
    <source>
        <strain evidence="23">IBT 26290</strain>
    </source>
</reference>
<dbReference type="InterPro" id="IPR023299">
    <property type="entry name" value="ATPase_P-typ_cyto_dom_N"/>
</dbReference>
<dbReference type="InterPro" id="IPR006408">
    <property type="entry name" value="P-type_ATPase_IIB"/>
</dbReference>
<feature type="transmembrane region" description="Helical" evidence="18">
    <location>
        <begin position="1341"/>
        <end position="1361"/>
    </location>
</feature>
<evidence type="ECO:0000256" key="3">
    <source>
        <dbReference type="ARBA" id="ARBA00022554"/>
    </source>
</evidence>
<keyword evidence="7 18" id="KW-0547">Nucleotide-binding</keyword>
<feature type="transmembrane region" description="Helical" evidence="18">
    <location>
        <begin position="1479"/>
        <end position="1500"/>
    </location>
</feature>
<organism evidence="23 24">
    <name type="scientific">Penicillium canariense</name>
    <dbReference type="NCBI Taxonomy" id="189055"/>
    <lineage>
        <taxon>Eukaryota</taxon>
        <taxon>Fungi</taxon>
        <taxon>Dikarya</taxon>
        <taxon>Ascomycota</taxon>
        <taxon>Pezizomycotina</taxon>
        <taxon>Eurotiomycetes</taxon>
        <taxon>Eurotiomycetidae</taxon>
        <taxon>Eurotiales</taxon>
        <taxon>Aspergillaceae</taxon>
        <taxon>Penicillium</taxon>
    </lineage>
</organism>
<feature type="compositionally biased region" description="Low complexity" evidence="19">
    <location>
        <begin position="422"/>
        <end position="437"/>
    </location>
</feature>
<feature type="transmembrane region" description="Helical" evidence="18">
    <location>
        <begin position="1232"/>
        <end position="1258"/>
    </location>
</feature>
<evidence type="ECO:0000256" key="7">
    <source>
        <dbReference type="ARBA" id="ARBA00022741"/>
    </source>
</evidence>
<dbReference type="SFLD" id="SFLDF00027">
    <property type="entry name" value="p-type_atpase"/>
    <property type="match status" value="1"/>
</dbReference>
<feature type="region of interest" description="Disordered" evidence="19">
    <location>
        <begin position="415"/>
        <end position="446"/>
    </location>
</feature>
<dbReference type="SUPFAM" id="SSF81665">
    <property type="entry name" value="Calcium ATPase, transmembrane domain M"/>
    <property type="match status" value="1"/>
</dbReference>
<dbReference type="InterPro" id="IPR044492">
    <property type="entry name" value="P_typ_ATPase_HD_dom"/>
</dbReference>
<keyword evidence="9 18" id="KW-0067">ATP-binding</keyword>
<feature type="compositionally biased region" description="Basic and acidic residues" evidence="19">
    <location>
        <begin position="1529"/>
        <end position="1540"/>
    </location>
</feature>
<dbReference type="FunFam" id="3.40.50.1000:FF:000018">
    <property type="entry name" value="Calcium-transporting ATPase"/>
    <property type="match status" value="1"/>
</dbReference>
<sequence>MENNHWCYWLPLAANGISPVEAAVDLQRGRNEVGTVERWKEGESSGKHNIVWRWRAFALHAVTPLDHPRHTSISPLLRPALRDFSPFYLDSLPITLSRLSFGAPWDWYWPNSFIANWPRISEIGHPHASTLNLKPASDGLSIHASTVKLVNVLLAGTTLGSTQPFTMSDPQREGEEPAQTPTTPLRRERAPTITIDTSAVNSPDSTRSAVQILSGPVQPSLHLATDTIESHDSGAHYNGSGSPTDMRSPASLRSNASSEARDRESRPTSPHNISSPKSKVPEAHSHFLSVPGTRSRGNSLESEDTSQTSSTYGGDTFVPAASHGSNVDLIKNANNSDDEDALTPDPGREDEFEVENNKFAFSPGQLNKLLNPKSFGAFRQLGGLRGLEKGLRTDVRSGLSVDESTLEGGVEFADATTTESMPKSASPTGPTPATTEGGETKSESDESFVDRKRVYGVNKLPERKLKTIWELAWIAYNDKVLILLTIAAAVSLAVGIPQSLHPADPNEPGVEWVEGLAILVAIIIVVTVGAANDWQKERQFAKLNKKKENRLVQVIRSGKTIEISIHDVLVGDVMHLEPGDMVPVDGILIDGHDVKCDESSATGESDLLRKTPGDEVYRTLVQHEDLRKMDPFIVSGAKVSEGVGTFLVTAVGVHTTHGRTMMSLQEEGETTPLQTKLNKLAEYIAKLGLAAGLLLFVVLFIKFLVRLKDMDGGADTKGQAFLQIFIVAVTIVVVAVPEGLPLAVTLALAFATTRMIKDNNLVRFLKACETMGNATTICSDKTGTLTLNKMSVVSATLGTTSRFGDKSGSDQSEDPSASEFVSALSPSVKDLLLQSIVLNSTAFEGEQEGVKTFIGSKTETALLSFARDYLGMGAPAEARANAKLAQMFPFDSARKCMAVVAQMENGKYRMLVKGAAEILMNKSTRIIRDPTDALAEAPLSDEDRSTLDNTIVSYASRSLRCIALVYREFDQWPPRGAPTSESDRSQAVFEPLFKDMTVLGLVGIQDPVRPGVAEAVHTCQRAGVFVRMVTGDNILTAKAIAEECGIYTPGGIAIEGPKFRKLSTRQMNQILPRLQVIGRSSPEDKKILVNALKKLGETVAVTGDGTNDAQALKNADVGFAMGVTGTEVAKEASDIILMDDNFASIVKAMAWGRTVSDAVKKFLQFQITVNITAVILTFVSAVASSTEDSVLSAVQLLWVNLIMDTFAALALATDPPSPYVLDRRPESKASPLITTTMWKMIIGQSIYQLVVTFVLNFAGKSIFPWDDGHMQTVVFNTFVFMQIFNQYNSRRIDNKLNIMEGIWRNKWFIGIQVIIIGGQVLIIFIGGAAFSVKRLDQGSQWAVSLVLGALSVPIAVVIRLIPDEFASKLVPHFWYPRQHKKGPELVVSDEDRRYEWNPALEEIRDQLQFLKAVRGGRLRHLRHKLQNPQEFLPRSRSGSRSRESSAPPTPNGDNGSPPPGPSTPESRSRRNTRSRSNSTFGPAAAMAGIVAGSIAGWSPIERNHDEADSIMFSTSAVHGGLDQQQGIEIHPDTAPDDRVVSEYSANSKTPPSQNPDLIPFFEHAPPATATTERAPSSRSRRSLSQRSRSSQSHSQV</sequence>
<feature type="transmembrane region" description="Helical" evidence="18">
    <location>
        <begin position="1307"/>
        <end position="1329"/>
    </location>
</feature>
<dbReference type="Pfam" id="PF00689">
    <property type="entry name" value="Cation_ATPase_C"/>
    <property type="match status" value="1"/>
</dbReference>
<evidence type="ECO:0000256" key="18">
    <source>
        <dbReference type="RuleBase" id="RU361146"/>
    </source>
</evidence>
<dbReference type="GO" id="GO:0016887">
    <property type="term" value="F:ATP hydrolysis activity"/>
    <property type="evidence" value="ECO:0007669"/>
    <property type="project" value="InterPro"/>
</dbReference>
<evidence type="ECO:0000313" key="24">
    <source>
        <dbReference type="Proteomes" id="UP001149163"/>
    </source>
</evidence>
<feature type="transmembrane region" description="Helical" evidence="18">
    <location>
        <begin position="512"/>
        <end position="532"/>
    </location>
</feature>
<evidence type="ECO:0000313" key="23">
    <source>
        <dbReference type="EMBL" id="KAJ5166831.1"/>
    </source>
</evidence>
<dbReference type="EC" id="7.2.2.10" evidence="18"/>
<dbReference type="Pfam" id="PF00690">
    <property type="entry name" value="Cation_ATPase_N"/>
    <property type="match status" value="1"/>
</dbReference>
<evidence type="ECO:0000256" key="9">
    <source>
        <dbReference type="ARBA" id="ARBA00022840"/>
    </source>
</evidence>
<evidence type="ECO:0000256" key="6">
    <source>
        <dbReference type="ARBA" id="ARBA00022723"/>
    </source>
</evidence>
<protein>
    <recommendedName>
        <fullName evidence="18">Calcium-transporting ATPase</fullName>
        <ecNumber evidence="18">7.2.2.10</ecNumber>
    </recommendedName>
</protein>
<evidence type="ECO:0000256" key="5">
    <source>
        <dbReference type="ARBA" id="ARBA00022692"/>
    </source>
</evidence>
<dbReference type="Pfam" id="PF13246">
    <property type="entry name" value="Cation_ATPase"/>
    <property type="match status" value="1"/>
</dbReference>
<dbReference type="Gene3D" id="3.40.50.1000">
    <property type="entry name" value="HAD superfamily/HAD-like"/>
    <property type="match status" value="1"/>
</dbReference>
<feature type="compositionally biased region" description="Polar residues" evidence="19">
    <location>
        <begin position="295"/>
        <end position="313"/>
    </location>
</feature>
<feature type="compositionally biased region" description="Polar residues" evidence="19">
    <location>
        <begin position="239"/>
        <end position="258"/>
    </location>
</feature>
<keyword evidence="8 18" id="KW-0106">Calcium</keyword>
<comment type="function">
    <text evidence="17">This magnesium-dependent enzyme catalyzes the hydrolysis of ATP coupled with the transport of calcium. Transports the calcium to the vacuole and participates in the control of the cytosolic free calcium.</text>
</comment>
<dbReference type="InterPro" id="IPR004014">
    <property type="entry name" value="ATPase_P-typ_cation-transptr_N"/>
</dbReference>
<keyword evidence="3" id="KW-0926">Vacuole</keyword>
<dbReference type="GO" id="GO:0005524">
    <property type="term" value="F:ATP binding"/>
    <property type="evidence" value="ECO:0007669"/>
    <property type="project" value="UniProtKB-KW"/>
</dbReference>
<keyword evidence="5 18" id="KW-0812">Transmembrane</keyword>
<feature type="compositionally biased region" description="Low complexity" evidence="19">
    <location>
        <begin position="1584"/>
        <end position="1596"/>
    </location>
</feature>
<dbReference type="InterPro" id="IPR001757">
    <property type="entry name" value="P_typ_ATPase"/>
</dbReference>
<feature type="compositionally biased region" description="Polar residues" evidence="19">
    <location>
        <begin position="267"/>
        <end position="277"/>
    </location>
</feature>
<dbReference type="OrthoDB" id="3352408at2759"/>
<dbReference type="InterPro" id="IPR018303">
    <property type="entry name" value="ATPase_P-typ_P_site"/>
</dbReference>
<name>A0A9W9I486_9EURO</name>
<dbReference type="PRINTS" id="PR00119">
    <property type="entry name" value="CATATPASE"/>
</dbReference>
<comment type="function">
    <text evidence="18">Catalyzes the hydrolysis of ATP coupled with the transport of calcium.</text>
</comment>
<dbReference type="PANTHER" id="PTHR24093">
    <property type="entry name" value="CATION TRANSPORTING ATPASE"/>
    <property type="match status" value="1"/>
</dbReference>
<dbReference type="CDD" id="cd02081">
    <property type="entry name" value="P-type_ATPase_Ca_PMCA-like"/>
    <property type="match status" value="1"/>
</dbReference>
<dbReference type="PANTHER" id="PTHR24093:SF369">
    <property type="entry name" value="CALCIUM-TRANSPORTING ATPASE"/>
    <property type="match status" value="1"/>
</dbReference>
<dbReference type="FunFam" id="1.20.1110.10:FF:000039">
    <property type="entry name" value="Calcium-transporting ATPase"/>
    <property type="match status" value="1"/>
</dbReference>
<evidence type="ECO:0000256" key="17">
    <source>
        <dbReference type="ARBA" id="ARBA00059328"/>
    </source>
</evidence>
<dbReference type="GO" id="GO:0005886">
    <property type="term" value="C:plasma membrane"/>
    <property type="evidence" value="ECO:0007669"/>
    <property type="project" value="TreeGrafter"/>
</dbReference>
<feature type="compositionally biased region" description="Low complexity" evidence="19">
    <location>
        <begin position="1564"/>
        <end position="1577"/>
    </location>
</feature>
<feature type="transmembrane region" description="Helical" evidence="18">
    <location>
        <begin position="1189"/>
        <end position="1211"/>
    </location>
</feature>